<protein>
    <submittedName>
        <fullName evidence="1">Uncharacterized protein</fullName>
    </submittedName>
</protein>
<proteinExistence type="predicted"/>
<comment type="caution">
    <text evidence="1">The sequence shown here is derived from an EMBL/GenBank/DDBJ whole genome shotgun (WGS) entry which is preliminary data.</text>
</comment>
<evidence type="ECO:0000313" key="2">
    <source>
        <dbReference type="Proteomes" id="UP000265801"/>
    </source>
</evidence>
<dbReference type="Proteomes" id="UP000265801">
    <property type="component" value="Unassembled WGS sequence"/>
</dbReference>
<dbReference type="AlphaFoldDB" id="A0A3A1QYB9"/>
<organism evidence="1 2">
    <name type="scientific">Bacillus salacetis</name>
    <dbReference type="NCBI Taxonomy" id="2315464"/>
    <lineage>
        <taxon>Bacteria</taxon>
        <taxon>Bacillati</taxon>
        <taxon>Bacillota</taxon>
        <taxon>Bacilli</taxon>
        <taxon>Bacillales</taxon>
        <taxon>Bacillaceae</taxon>
        <taxon>Bacillus</taxon>
    </lineage>
</organism>
<reference evidence="1 2" key="1">
    <citation type="submission" date="2018-09" db="EMBL/GenBank/DDBJ databases">
        <title>Bacillus saliacetes sp. nov., isolated from Thai shrimp paste (Ka-pi).</title>
        <authorList>
            <person name="Daroonpunt R."/>
            <person name="Tanasupawat S."/>
            <person name="Yiamsombut S."/>
        </authorList>
    </citation>
    <scope>NUCLEOTIDE SEQUENCE [LARGE SCALE GENOMIC DNA]</scope>
    <source>
        <strain evidence="1 2">SKP7-4</strain>
    </source>
</reference>
<gene>
    <name evidence="1" type="ORF">D3H55_13520</name>
</gene>
<name>A0A3A1QYB9_9BACI</name>
<dbReference type="OrthoDB" id="9795624at2"/>
<evidence type="ECO:0000313" key="1">
    <source>
        <dbReference type="EMBL" id="RIW32290.1"/>
    </source>
</evidence>
<keyword evidence="2" id="KW-1185">Reference proteome</keyword>
<accession>A0A3A1QYB9</accession>
<sequence length="110" mass="12195">MKSIKLPTLLGGPIIRRADTHQVTIWLATSQPLEIKGKVFKVTNGRETETNEYEMLDSYTKTDTIRAGSRLFIHLLSISPHTGTFPAGTLIGYNLSFADGNTCGIKRIRC</sequence>
<dbReference type="RefSeq" id="WP_119547494.1">
    <property type="nucleotide sequence ID" value="NZ_QXIR01000018.1"/>
</dbReference>
<dbReference type="EMBL" id="QXIR01000018">
    <property type="protein sequence ID" value="RIW32290.1"/>
    <property type="molecule type" value="Genomic_DNA"/>
</dbReference>